<sequence length="404" mass="42966">MGTSSRLLVTRSAPTKACTEIVRRYASNLASQTRPAELEKSAIEPERVVVAMDEAKSFIERCVRKGGVNTSHAEQLADVLVTGDYRGHFSHGLNRIDMYLGDLKKNLTNLSGVPCILKETVSTALVDGNNLMGPVVGNFAMDLAIRKAKDTGIGWVAARGSNHYGIAGYYGLQAIRSGLIGFSFTNTSPLAVPTRAKQTALGTNAFCVMAPAANGDYFALDMATTTVAIGKVELAMRTGQQVPLTWGVDKNGKETSNPADIYHGGGLLPIAGGEASGGYKGYGLNVLVEIFCGILGDAAFGPLVRSWQNPSTEANLGQCFGAIDPGCFGNNFAERLSAFLNILRYLEAADPKKPVLVAGDPERQHMAKCEELGGIPYHVNQITHSNEVARSLGVAPLQTLSHHV</sequence>
<dbReference type="PANTHER" id="PTHR11091">
    <property type="entry name" value="OXIDOREDUCTASE-RELATED"/>
    <property type="match status" value="1"/>
</dbReference>
<gene>
    <name evidence="3" type="ORF">BV898_08960</name>
</gene>
<name>A0A1W0WP15_HYPEX</name>
<dbReference type="Gene3D" id="1.10.1530.10">
    <property type="match status" value="1"/>
</dbReference>
<evidence type="ECO:0000256" key="1">
    <source>
        <dbReference type="ARBA" id="ARBA00006056"/>
    </source>
</evidence>
<dbReference type="InterPro" id="IPR036111">
    <property type="entry name" value="Mal/L-sulfo/L-lacto_DH-like_sf"/>
</dbReference>
<evidence type="ECO:0000256" key="2">
    <source>
        <dbReference type="ARBA" id="ARBA00023002"/>
    </source>
</evidence>
<dbReference type="AlphaFoldDB" id="A0A1W0WP15"/>
<dbReference type="InterPro" id="IPR043144">
    <property type="entry name" value="Mal/L-sulf/L-lact_DH-like_ah"/>
</dbReference>
<comment type="similarity">
    <text evidence="1">Belongs to the LDH2/MDH2 oxidoreductase family.</text>
</comment>
<dbReference type="PANTHER" id="PTHR11091:SF0">
    <property type="entry name" value="MALATE DEHYDROGENASE"/>
    <property type="match status" value="1"/>
</dbReference>
<keyword evidence="2" id="KW-0560">Oxidoreductase</keyword>
<accession>A0A1W0WP15</accession>
<reference evidence="4" key="1">
    <citation type="submission" date="2017-01" db="EMBL/GenBank/DDBJ databases">
        <title>Comparative genomics of anhydrobiosis in the tardigrade Hypsibius dujardini.</title>
        <authorList>
            <person name="Yoshida Y."/>
            <person name="Koutsovoulos G."/>
            <person name="Laetsch D."/>
            <person name="Stevens L."/>
            <person name="Kumar S."/>
            <person name="Horikawa D."/>
            <person name="Ishino K."/>
            <person name="Komine S."/>
            <person name="Tomita M."/>
            <person name="Blaxter M."/>
            <person name="Arakawa K."/>
        </authorList>
    </citation>
    <scope>NUCLEOTIDE SEQUENCE [LARGE SCALE GENOMIC DNA]</scope>
    <source>
        <strain evidence="4">Z151</strain>
    </source>
</reference>
<dbReference type="SUPFAM" id="SSF89733">
    <property type="entry name" value="L-sulfolactate dehydrogenase-like"/>
    <property type="match status" value="1"/>
</dbReference>
<dbReference type="InterPro" id="IPR043143">
    <property type="entry name" value="Mal/L-sulf/L-lact_DH-like_NADP"/>
</dbReference>
<evidence type="ECO:0000313" key="3">
    <source>
        <dbReference type="EMBL" id="OQV16955.1"/>
    </source>
</evidence>
<dbReference type="GO" id="GO:0016491">
    <property type="term" value="F:oxidoreductase activity"/>
    <property type="evidence" value="ECO:0007669"/>
    <property type="project" value="UniProtKB-KW"/>
</dbReference>
<evidence type="ECO:0000313" key="4">
    <source>
        <dbReference type="Proteomes" id="UP000192578"/>
    </source>
</evidence>
<protein>
    <submittedName>
        <fullName evidence="3">Malate dehydrogenase</fullName>
    </submittedName>
</protein>
<keyword evidence="4" id="KW-1185">Reference proteome</keyword>
<dbReference type="Gene3D" id="3.30.1370.60">
    <property type="entry name" value="Hypothetical oxidoreductase yiak, domain 2"/>
    <property type="match status" value="1"/>
</dbReference>
<dbReference type="InterPro" id="IPR003767">
    <property type="entry name" value="Malate/L-lactate_DH-like"/>
</dbReference>
<dbReference type="EMBL" id="MTYJ01000068">
    <property type="protein sequence ID" value="OQV16955.1"/>
    <property type="molecule type" value="Genomic_DNA"/>
</dbReference>
<dbReference type="Proteomes" id="UP000192578">
    <property type="component" value="Unassembled WGS sequence"/>
</dbReference>
<proteinExistence type="inferred from homology"/>
<dbReference type="Pfam" id="PF02615">
    <property type="entry name" value="Ldh_2"/>
    <property type="match status" value="1"/>
</dbReference>
<dbReference type="OrthoDB" id="7881616at2759"/>
<comment type="caution">
    <text evidence="3">The sequence shown here is derived from an EMBL/GenBank/DDBJ whole genome shotgun (WGS) entry which is preliminary data.</text>
</comment>
<organism evidence="3 4">
    <name type="scientific">Hypsibius exemplaris</name>
    <name type="common">Freshwater tardigrade</name>
    <dbReference type="NCBI Taxonomy" id="2072580"/>
    <lineage>
        <taxon>Eukaryota</taxon>
        <taxon>Metazoa</taxon>
        <taxon>Ecdysozoa</taxon>
        <taxon>Tardigrada</taxon>
        <taxon>Eutardigrada</taxon>
        <taxon>Parachela</taxon>
        <taxon>Hypsibioidea</taxon>
        <taxon>Hypsibiidae</taxon>
        <taxon>Hypsibius</taxon>
    </lineage>
</organism>